<organism evidence="1 2">
    <name type="scientific">Spirosoma aureum</name>
    <dbReference type="NCBI Taxonomy" id="2692134"/>
    <lineage>
        <taxon>Bacteria</taxon>
        <taxon>Pseudomonadati</taxon>
        <taxon>Bacteroidota</taxon>
        <taxon>Cytophagia</taxon>
        <taxon>Cytophagales</taxon>
        <taxon>Cytophagaceae</taxon>
        <taxon>Spirosoma</taxon>
    </lineage>
</organism>
<dbReference type="AlphaFoldDB" id="A0A6G9AIA3"/>
<evidence type="ECO:0000313" key="2">
    <source>
        <dbReference type="Proteomes" id="UP000501802"/>
    </source>
</evidence>
<proteinExistence type="predicted"/>
<evidence type="ECO:0000313" key="1">
    <source>
        <dbReference type="EMBL" id="QIP12202.1"/>
    </source>
</evidence>
<protein>
    <submittedName>
        <fullName evidence="1">Uncharacterized protein</fullName>
    </submittedName>
</protein>
<dbReference type="RefSeq" id="WP_162385578.1">
    <property type="nucleotide sequence ID" value="NZ_CP050063.1"/>
</dbReference>
<sequence>MMIQEETVSSAYEASSTEIQNIIMEWVEATEQFHRRYAKLTEVINSLQSAGRRQATTNRPRLRKLITLRHHMSDVLMTLMLDMTGQKNGRSSQPSKPGQLHSHARLLAELNREIDAELTPSVKTVALA</sequence>
<accession>A0A6G9AIA3</accession>
<dbReference type="Proteomes" id="UP000501802">
    <property type="component" value="Chromosome"/>
</dbReference>
<keyword evidence="2" id="KW-1185">Reference proteome</keyword>
<dbReference type="EMBL" id="CP050063">
    <property type="protein sequence ID" value="QIP12202.1"/>
    <property type="molecule type" value="Genomic_DNA"/>
</dbReference>
<name>A0A6G9AIA3_9BACT</name>
<reference evidence="1 2" key="1">
    <citation type="submission" date="2020-03" db="EMBL/GenBank/DDBJ databases">
        <authorList>
            <person name="Kim M.K."/>
        </authorList>
    </citation>
    <scope>NUCLEOTIDE SEQUENCE [LARGE SCALE GENOMIC DNA]</scope>
    <source>
        <strain evidence="1 2">BT328</strain>
    </source>
</reference>
<dbReference type="KEGG" id="spib:G8759_05935"/>
<gene>
    <name evidence="1" type="ORF">G8759_05935</name>
</gene>